<protein>
    <submittedName>
        <fullName evidence="1">Uncharacterized protein</fullName>
    </submittedName>
</protein>
<keyword evidence="2" id="KW-1185">Reference proteome</keyword>
<comment type="caution">
    <text evidence="1">The sequence shown here is derived from an EMBL/GenBank/DDBJ whole genome shotgun (WGS) entry which is preliminary data.</text>
</comment>
<accession>A0A151MF14</accession>
<reference evidence="1 2" key="1">
    <citation type="journal article" date="2012" name="Genome Biol.">
        <title>Sequencing three crocodilian genomes to illuminate the evolution of archosaurs and amniotes.</title>
        <authorList>
            <person name="St John J.A."/>
            <person name="Braun E.L."/>
            <person name="Isberg S.R."/>
            <person name="Miles L.G."/>
            <person name="Chong A.Y."/>
            <person name="Gongora J."/>
            <person name="Dalzell P."/>
            <person name="Moran C."/>
            <person name="Bed'hom B."/>
            <person name="Abzhanov A."/>
            <person name="Burgess S.C."/>
            <person name="Cooksey A.M."/>
            <person name="Castoe T.A."/>
            <person name="Crawford N.G."/>
            <person name="Densmore L.D."/>
            <person name="Drew J.C."/>
            <person name="Edwards S.V."/>
            <person name="Faircloth B.C."/>
            <person name="Fujita M.K."/>
            <person name="Greenwold M.J."/>
            <person name="Hoffmann F.G."/>
            <person name="Howard J.M."/>
            <person name="Iguchi T."/>
            <person name="Janes D.E."/>
            <person name="Khan S.Y."/>
            <person name="Kohno S."/>
            <person name="de Koning A.J."/>
            <person name="Lance S.L."/>
            <person name="McCarthy F.M."/>
            <person name="McCormack J.E."/>
            <person name="Merchant M.E."/>
            <person name="Peterson D.G."/>
            <person name="Pollock D.D."/>
            <person name="Pourmand N."/>
            <person name="Raney B.J."/>
            <person name="Roessler K.A."/>
            <person name="Sanford J.R."/>
            <person name="Sawyer R.H."/>
            <person name="Schmidt C.J."/>
            <person name="Triplett E.W."/>
            <person name="Tuberville T.D."/>
            <person name="Venegas-Anaya M."/>
            <person name="Howard J.T."/>
            <person name="Jarvis E.D."/>
            <person name="Guillette L.J.Jr."/>
            <person name="Glenn T.C."/>
            <person name="Green R.E."/>
            <person name="Ray D.A."/>
        </authorList>
    </citation>
    <scope>NUCLEOTIDE SEQUENCE [LARGE SCALE GENOMIC DNA]</scope>
    <source>
        <strain evidence="1">KSC_2009_1</strain>
    </source>
</reference>
<name>A0A151MF14_ALLMI</name>
<sequence>MSEREGWKAFELVVALAGCQAGGTWWMDKLGDLVGGWLMTALNIPYKKWALDQASLSTVLQAAEWKESPLIYFPWLREFLADLTMVILTILRRNLWTSNVFI</sequence>
<proteinExistence type="predicted"/>
<dbReference type="EMBL" id="AKHW03006215">
    <property type="protein sequence ID" value="KYO23122.1"/>
    <property type="molecule type" value="Genomic_DNA"/>
</dbReference>
<organism evidence="1 2">
    <name type="scientific">Alligator mississippiensis</name>
    <name type="common">American alligator</name>
    <dbReference type="NCBI Taxonomy" id="8496"/>
    <lineage>
        <taxon>Eukaryota</taxon>
        <taxon>Metazoa</taxon>
        <taxon>Chordata</taxon>
        <taxon>Craniata</taxon>
        <taxon>Vertebrata</taxon>
        <taxon>Euteleostomi</taxon>
        <taxon>Archelosauria</taxon>
        <taxon>Archosauria</taxon>
        <taxon>Crocodylia</taxon>
        <taxon>Alligatoridae</taxon>
        <taxon>Alligatorinae</taxon>
        <taxon>Alligator</taxon>
    </lineage>
</organism>
<evidence type="ECO:0000313" key="1">
    <source>
        <dbReference type="EMBL" id="KYO23122.1"/>
    </source>
</evidence>
<gene>
    <name evidence="1" type="ORF">Y1Q_0005572</name>
</gene>
<dbReference type="Proteomes" id="UP000050525">
    <property type="component" value="Unassembled WGS sequence"/>
</dbReference>
<evidence type="ECO:0000313" key="2">
    <source>
        <dbReference type="Proteomes" id="UP000050525"/>
    </source>
</evidence>
<dbReference type="AlphaFoldDB" id="A0A151MF14"/>